<reference evidence="3 4" key="1">
    <citation type="journal article" date="2019" name="Environ. Microbiol.">
        <title>At the nexus of three kingdoms: the genome of the mycorrhizal fungus Gigaspora margarita provides insights into plant, endobacterial and fungal interactions.</title>
        <authorList>
            <person name="Venice F."/>
            <person name="Ghignone S."/>
            <person name="Salvioli di Fossalunga A."/>
            <person name="Amselem J."/>
            <person name="Novero M."/>
            <person name="Xianan X."/>
            <person name="Sedzielewska Toro K."/>
            <person name="Morin E."/>
            <person name="Lipzen A."/>
            <person name="Grigoriev I.V."/>
            <person name="Henrissat B."/>
            <person name="Martin F.M."/>
            <person name="Bonfante P."/>
        </authorList>
    </citation>
    <scope>NUCLEOTIDE SEQUENCE [LARGE SCALE GENOMIC DNA]</scope>
    <source>
        <strain evidence="3 4">BEG34</strain>
    </source>
</reference>
<keyword evidence="4" id="KW-1185">Reference proteome</keyword>
<gene>
    <name evidence="3" type="ORF">F8M41_013891</name>
</gene>
<dbReference type="GO" id="GO:0006396">
    <property type="term" value="P:RNA processing"/>
    <property type="evidence" value="ECO:0007669"/>
    <property type="project" value="InterPro"/>
</dbReference>
<dbReference type="InterPro" id="IPR000999">
    <property type="entry name" value="RNase_III_dom"/>
</dbReference>
<evidence type="ECO:0000256" key="1">
    <source>
        <dbReference type="SAM" id="MobiDB-lite"/>
    </source>
</evidence>
<dbReference type="Gene3D" id="1.10.1520.10">
    <property type="entry name" value="Ribonuclease III domain"/>
    <property type="match status" value="1"/>
</dbReference>
<dbReference type="GO" id="GO:0004525">
    <property type="term" value="F:ribonuclease III activity"/>
    <property type="evidence" value="ECO:0007669"/>
    <property type="project" value="InterPro"/>
</dbReference>
<accession>A0A8H3WXB2</accession>
<dbReference type="Proteomes" id="UP000439903">
    <property type="component" value="Unassembled WGS sequence"/>
</dbReference>
<name>A0A8H3WXB2_GIGMA</name>
<dbReference type="PROSITE" id="PS50142">
    <property type="entry name" value="RNASE_3_2"/>
    <property type="match status" value="1"/>
</dbReference>
<dbReference type="InterPro" id="IPR036389">
    <property type="entry name" value="RNase_III_sf"/>
</dbReference>
<feature type="domain" description="RNase III" evidence="2">
    <location>
        <begin position="433"/>
        <end position="521"/>
    </location>
</feature>
<dbReference type="Pfam" id="PF00636">
    <property type="entry name" value="Ribonuclease_3"/>
    <property type="match status" value="1"/>
</dbReference>
<dbReference type="OrthoDB" id="2387250at2759"/>
<feature type="region of interest" description="Disordered" evidence="1">
    <location>
        <begin position="30"/>
        <end position="64"/>
    </location>
</feature>
<evidence type="ECO:0000313" key="3">
    <source>
        <dbReference type="EMBL" id="KAF0364516.1"/>
    </source>
</evidence>
<dbReference type="CDD" id="cd00593">
    <property type="entry name" value="RIBOc"/>
    <property type="match status" value="1"/>
</dbReference>
<comment type="caution">
    <text evidence="3">The sequence shown here is derived from an EMBL/GenBank/DDBJ whole genome shotgun (WGS) entry which is preliminary data.</text>
</comment>
<dbReference type="AlphaFoldDB" id="A0A8H3WXB2"/>
<sequence>MTTTQAYFGPHTQVYTNEINFLNSSGFLKPDHTQHTIKQRQKPQKRFVTPVTPAPKNGKKEKGFESMQKRALEELIDALKKALERFNKYPPKFQNNDDYMTIVHVRSYFDKAISNLEGDDCEYQSSSKARHVIEGTPPKSSWRAIVQTKKNEVLTKLDNHNVSNDIGIGSSRSNNKTLTISKGTEIGSSSGFNNQLSIISRKGDINSSQTNKRLIGNTLELPMIIDYDDGERDFKGCRDFPILLDSDDDEIKDLRVLNFDKNEVIVIDDDDEEEINTKDLKRKALPSDSEDGEECSNKKFKSAEKVEDNSLGDFIPLEPITLSDLNEPERVFIRSDFASNAIYELEVRNLQEQKNFEDLKNLRKLKKLTIKKTSSMTSDKITKIKKNLAEINSLITSNRYVKNIKNLRTDLPPIPPILDPCFASMAVGYRDFNKQWEALEFLGDRVLTCCLLKVAKNRYAAKYCEKDIRKGVSVMATNKILAAYTVTLGLQKLNDMDLPMIVKSHADAFEAYFGAYYLACGDLATYEYLKELMTPLFDRIVKSIASGDKHITVTCNVASDYFSMPWINSEHRLR</sequence>
<feature type="compositionally biased region" description="Basic residues" evidence="1">
    <location>
        <begin position="35"/>
        <end position="45"/>
    </location>
</feature>
<proteinExistence type="predicted"/>
<evidence type="ECO:0000259" key="2">
    <source>
        <dbReference type="PROSITE" id="PS50142"/>
    </source>
</evidence>
<dbReference type="EMBL" id="WTPW01002821">
    <property type="protein sequence ID" value="KAF0364516.1"/>
    <property type="molecule type" value="Genomic_DNA"/>
</dbReference>
<protein>
    <submittedName>
        <fullName evidence="3">Ribonuclease 3</fullName>
    </submittedName>
</protein>
<dbReference type="SUPFAM" id="SSF69065">
    <property type="entry name" value="RNase III domain-like"/>
    <property type="match status" value="1"/>
</dbReference>
<organism evidence="3 4">
    <name type="scientific">Gigaspora margarita</name>
    <dbReference type="NCBI Taxonomy" id="4874"/>
    <lineage>
        <taxon>Eukaryota</taxon>
        <taxon>Fungi</taxon>
        <taxon>Fungi incertae sedis</taxon>
        <taxon>Mucoromycota</taxon>
        <taxon>Glomeromycotina</taxon>
        <taxon>Glomeromycetes</taxon>
        <taxon>Diversisporales</taxon>
        <taxon>Gigasporaceae</taxon>
        <taxon>Gigaspora</taxon>
    </lineage>
</organism>
<evidence type="ECO:0000313" key="4">
    <source>
        <dbReference type="Proteomes" id="UP000439903"/>
    </source>
</evidence>